<gene>
    <name evidence="1" type="ORF">PR002_g27657</name>
</gene>
<organism evidence="1 2">
    <name type="scientific">Phytophthora rubi</name>
    <dbReference type="NCBI Taxonomy" id="129364"/>
    <lineage>
        <taxon>Eukaryota</taxon>
        <taxon>Sar</taxon>
        <taxon>Stramenopiles</taxon>
        <taxon>Oomycota</taxon>
        <taxon>Peronosporomycetes</taxon>
        <taxon>Peronosporales</taxon>
        <taxon>Peronosporaceae</taxon>
        <taxon>Phytophthora</taxon>
    </lineage>
</organism>
<comment type="caution">
    <text evidence="1">The sequence shown here is derived from an EMBL/GenBank/DDBJ whole genome shotgun (WGS) entry which is preliminary data.</text>
</comment>
<dbReference type="Proteomes" id="UP000435112">
    <property type="component" value="Unassembled WGS sequence"/>
</dbReference>
<evidence type="ECO:0000313" key="1">
    <source>
        <dbReference type="EMBL" id="KAE8968721.1"/>
    </source>
</evidence>
<reference evidence="1 2" key="1">
    <citation type="submission" date="2018-09" db="EMBL/GenBank/DDBJ databases">
        <title>Genomic investigation of the strawberry pathogen Phytophthora fragariae indicates pathogenicity is determined by transcriptional variation in three key races.</title>
        <authorList>
            <person name="Adams T.M."/>
            <person name="Armitage A.D."/>
            <person name="Sobczyk M.K."/>
            <person name="Bates H.J."/>
            <person name="Dunwell J.M."/>
            <person name="Nellist C.F."/>
            <person name="Harrison R.J."/>
        </authorList>
    </citation>
    <scope>NUCLEOTIDE SEQUENCE [LARGE SCALE GENOMIC DNA]</scope>
    <source>
        <strain evidence="1 2">SCRP324</strain>
    </source>
</reference>
<protein>
    <submittedName>
        <fullName evidence="1">Uncharacterized protein</fullName>
    </submittedName>
</protein>
<sequence>MLLLPKNHSGREAGRCPEASDNAICFCELAPNILRDLETTISSLFSPLLKENDEWVKADLKNEFMTESEKFANDLKEALNSMDIGLELRRPDRSILAETVNNAGHGVNGARMLHSPKLITHYEEVLKVVQCHLDVPGNQHDQ</sequence>
<evidence type="ECO:0000313" key="2">
    <source>
        <dbReference type="Proteomes" id="UP000435112"/>
    </source>
</evidence>
<name>A0A6A3HGN6_9STRA</name>
<proteinExistence type="predicted"/>
<dbReference type="AlphaFoldDB" id="A0A6A3HGN6"/>
<dbReference type="EMBL" id="QXFU01004451">
    <property type="protein sequence ID" value="KAE8968721.1"/>
    <property type="molecule type" value="Genomic_DNA"/>
</dbReference>
<dbReference type="OrthoDB" id="185092at2759"/>
<accession>A0A6A3HGN6</accession>